<evidence type="ECO:0000256" key="2">
    <source>
        <dbReference type="ARBA" id="ARBA00002923"/>
    </source>
</evidence>
<dbReference type="PANTHER" id="PTHR33694:SF1">
    <property type="entry name" value="UDP-3-O-ACYL-N-ACETYLGLUCOSAMINE DEACETYLASE 1, MITOCHONDRIAL-RELATED"/>
    <property type="match status" value="1"/>
</dbReference>
<dbReference type="EC" id="3.5.1.108" evidence="4 12"/>
<protein>
    <recommendedName>
        <fullName evidence="4 12">UDP-3-O-acyl-N-acetylglucosamine deacetylase</fullName>
        <shortName evidence="12">UDP-3-O-acyl-GlcNAc deacetylase</shortName>
        <ecNumber evidence="4 12">3.5.1.108</ecNumber>
    </recommendedName>
    <alternativeName>
        <fullName evidence="12">UDP-3-O-[R-3-hydroxymyristoyl]-N-acetylglucosamine deacetylase</fullName>
    </alternativeName>
</protein>
<comment type="function">
    <text evidence="2 12">Catalyzes the hydrolysis of UDP-3-O-myristoyl-N-acetylglucosamine to form UDP-3-O-myristoylglucosamine and acetate, the committed step in lipid A biosynthesis.</text>
</comment>
<evidence type="ECO:0000313" key="13">
    <source>
        <dbReference type="EMBL" id="SMF66685.1"/>
    </source>
</evidence>
<dbReference type="GO" id="GO:0046872">
    <property type="term" value="F:metal ion binding"/>
    <property type="evidence" value="ECO:0007669"/>
    <property type="project" value="UniProtKB-KW"/>
</dbReference>
<dbReference type="InterPro" id="IPR020568">
    <property type="entry name" value="Ribosomal_Su5_D2-typ_SF"/>
</dbReference>
<comment type="similarity">
    <text evidence="12">Belongs to the LpxC family.</text>
</comment>
<evidence type="ECO:0000256" key="10">
    <source>
        <dbReference type="ARBA" id="ARBA00023098"/>
    </source>
</evidence>
<comment type="catalytic activity">
    <reaction evidence="11 12">
        <text>a UDP-3-O-[(3R)-3-hydroxyacyl]-N-acetyl-alpha-D-glucosamine + H2O = a UDP-3-O-[(3R)-3-hydroxyacyl]-alpha-D-glucosamine + acetate</text>
        <dbReference type="Rhea" id="RHEA:67816"/>
        <dbReference type="ChEBI" id="CHEBI:15377"/>
        <dbReference type="ChEBI" id="CHEBI:30089"/>
        <dbReference type="ChEBI" id="CHEBI:137740"/>
        <dbReference type="ChEBI" id="CHEBI:173225"/>
        <dbReference type="EC" id="3.5.1.108"/>
    </reaction>
</comment>
<dbReference type="AlphaFoldDB" id="A0A1X7GBD1"/>
<gene>
    <name evidence="12" type="primary">lpxC</name>
    <name evidence="13" type="ORF">SAMN05661091_0282</name>
</gene>
<dbReference type="InterPro" id="IPR004463">
    <property type="entry name" value="UDP-acyl_GlcNac_deAcase"/>
</dbReference>
<dbReference type="Gene3D" id="3.30.1700.10">
    <property type="entry name" value="lpxc deacetylase, domain 2"/>
    <property type="match status" value="1"/>
</dbReference>
<feature type="binding site" evidence="12">
    <location>
        <position position="78"/>
    </location>
    <ligand>
        <name>Zn(2+)</name>
        <dbReference type="ChEBI" id="CHEBI:29105"/>
    </ligand>
</feature>
<keyword evidence="7 12" id="KW-0479">Metal-binding</keyword>
<dbReference type="GO" id="GO:0016020">
    <property type="term" value="C:membrane"/>
    <property type="evidence" value="ECO:0007669"/>
    <property type="project" value="GOC"/>
</dbReference>
<feature type="active site" description="Proton donor" evidence="12">
    <location>
        <position position="261"/>
    </location>
</feature>
<evidence type="ECO:0000256" key="8">
    <source>
        <dbReference type="ARBA" id="ARBA00022801"/>
    </source>
</evidence>
<organism evidence="13 14">
    <name type="scientific">Paenibacillus uliginis N3/975</name>
    <dbReference type="NCBI Taxonomy" id="1313296"/>
    <lineage>
        <taxon>Bacteria</taxon>
        <taxon>Bacillati</taxon>
        <taxon>Bacillota</taxon>
        <taxon>Bacilli</taxon>
        <taxon>Bacillales</taxon>
        <taxon>Paenibacillaceae</taxon>
        <taxon>Paenibacillus</taxon>
    </lineage>
</organism>
<keyword evidence="5 12" id="KW-0444">Lipid biosynthesis</keyword>
<keyword evidence="8 12" id="KW-0378">Hydrolase</keyword>
<proteinExistence type="inferred from homology"/>
<keyword evidence="14" id="KW-1185">Reference proteome</keyword>
<dbReference type="STRING" id="1313296.SAMN05661091_0282"/>
<name>A0A1X7GBD1_9BACL</name>
<dbReference type="EMBL" id="LT840184">
    <property type="protein sequence ID" value="SMF66685.1"/>
    <property type="molecule type" value="Genomic_DNA"/>
</dbReference>
<evidence type="ECO:0000256" key="6">
    <source>
        <dbReference type="ARBA" id="ARBA00022556"/>
    </source>
</evidence>
<dbReference type="GO" id="GO:0009245">
    <property type="term" value="P:lipid A biosynthetic process"/>
    <property type="evidence" value="ECO:0007669"/>
    <property type="project" value="UniProtKB-UniRule"/>
</dbReference>
<evidence type="ECO:0000256" key="4">
    <source>
        <dbReference type="ARBA" id="ARBA00012745"/>
    </source>
</evidence>
<dbReference type="PANTHER" id="PTHR33694">
    <property type="entry name" value="UDP-3-O-ACYL-N-ACETYLGLUCOSAMINE DEACETYLASE 1, MITOCHONDRIAL-RELATED"/>
    <property type="match status" value="1"/>
</dbReference>
<evidence type="ECO:0000256" key="1">
    <source>
        <dbReference type="ARBA" id="ARBA00001947"/>
    </source>
</evidence>
<feature type="binding site" evidence="12">
    <location>
        <position position="235"/>
    </location>
    <ligand>
        <name>Zn(2+)</name>
        <dbReference type="ChEBI" id="CHEBI:29105"/>
    </ligand>
</feature>
<dbReference type="Pfam" id="PF03331">
    <property type="entry name" value="LpxC"/>
    <property type="match status" value="1"/>
</dbReference>
<dbReference type="RefSeq" id="WP_208917438.1">
    <property type="nucleotide sequence ID" value="NZ_LT840184.1"/>
</dbReference>
<accession>A0A1X7GBD1</accession>
<evidence type="ECO:0000256" key="7">
    <source>
        <dbReference type="ARBA" id="ARBA00022723"/>
    </source>
</evidence>
<keyword evidence="6 12" id="KW-0441">Lipid A biosynthesis</keyword>
<dbReference type="GO" id="GO:0103117">
    <property type="term" value="F:UDP-3-O-acyl-N-acetylglucosamine deacetylase activity"/>
    <property type="evidence" value="ECO:0007669"/>
    <property type="project" value="UniProtKB-UniRule"/>
</dbReference>
<reference evidence="14" key="1">
    <citation type="submission" date="2017-04" db="EMBL/GenBank/DDBJ databases">
        <authorList>
            <person name="Varghese N."/>
            <person name="Submissions S."/>
        </authorList>
    </citation>
    <scope>NUCLEOTIDE SEQUENCE [LARGE SCALE GENOMIC DNA]</scope>
    <source>
        <strain evidence="14">N3/975</strain>
    </source>
</reference>
<evidence type="ECO:0000256" key="9">
    <source>
        <dbReference type="ARBA" id="ARBA00022833"/>
    </source>
</evidence>
<dbReference type="InterPro" id="IPR015870">
    <property type="entry name" value="UDP-acyl_N-AcGlcN_deAcase_N"/>
</dbReference>
<keyword evidence="10 12" id="KW-0443">Lipid metabolism</keyword>
<sequence>MYQQTIGSSFKLEGITIHSGIVTCMTLHPSRPNSGIVFRRTDVEPFEIIEVKVKNVSNTERCTQLTNHNGYSVSMVEHVMSALRGMAVDNAIIDINGEEIPVLDGSSLDIATKISEVGLSRQNVEKKYLRLKKNVRVEIGKSFLEAFPCSAMSYTIGFKNVHNLPFLSDQIAYFDFELNDYLSDIALARTFGYEKDINYLRSKELIKGASLGNAVLIGESGIMSNLRFQDEFARHKLLDVIGDLALIPPFLAKIKGERTSHHLNILLARKVLKHLY</sequence>
<evidence type="ECO:0000256" key="5">
    <source>
        <dbReference type="ARBA" id="ARBA00022516"/>
    </source>
</evidence>
<evidence type="ECO:0000256" key="12">
    <source>
        <dbReference type="HAMAP-Rule" id="MF_00388"/>
    </source>
</evidence>
<keyword evidence="9 12" id="KW-0862">Zinc</keyword>
<dbReference type="InterPro" id="IPR011334">
    <property type="entry name" value="UDP-acyl_GlcNac_deAcase_C"/>
</dbReference>
<comment type="cofactor">
    <cofactor evidence="1 12">
        <name>Zn(2+)</name>
        <dbReference type="ChEBI" id="CHEBI:29105"/>
    </cofactor>
</comment>
<dbReference type="HAMAP" id="MF_00388">
    <property type="entry name" value="LpxC"/>
    <property type="match status" value="1"/>
</dbReference>
<feature type="binding site" evidence="12">
    <location>
        <position position="239"/>
    </location>
    <ligand>
        <name>Zn(2+)</name>
        <dbReference type="ChEBI" id="CHEBI:29105"/>
    </ligand>
</feature>
<dbReference type="UniPathway" id="UPA00359">
    <property type="reaction ID" value="UER00478"/>
</dbReference>
<dbReference type="SUPFAM" id="SSF54211">
    <property type="entry name" value="Ribosomal protein S5 domain 2-like"/>
    <property type="match status" value="2"/>
</dbReference>
<dbReference type="Gene3D" id="3.30.230.20">
    <property type="entry name" value="lpxc deacetylase, domain 1"/>
    <property type="match status" value="1"/>
</dbReference>
<evidence type="ECO:0000256" key="3">
    <source>
        <dbReference type="ARBA" id="ARBA00005002"/>
    </source>
</evidence>
<dbReference type="NCBIfam" id="TIGR00325">
    <property type="entry name" value="lpxC"/>
    <property type="match status" value="1"/>
</dbReference>
<comment type="pathway">
    <text evidence="3 12">Glycolipid biosynthesis; lipid IV(A) biosynthesis; lipid IV(A) from (3R)-3-hydroxytetradecanoyl-[acyl-carrier-protein] and UDP-N-acetyl-alpha-D-glucosamine: step 2/6.</text>
</comment>
<evidence type="ECO:0000256" key="11">
    <source>
        <dbReference type="ARBA" id="ARBA00024535"/>
    </source>
</evidence>
<dbReference type="Proteomes" id="UP000192940">
    <property type="component" value="Chromosome I"/>
</dbReference>
<evidence type="ECO:0000313" key="14">
    <source>
        <dbReference type="Proteomes" id="UP000192940"/>
    </source>
</evidence>